<evidence type="ECO:0000313" key="2">
    <source>
        <dbReference type="EMBL" id="SOY32853.1"/>
    </source>
</evidence>
<accession>A0A2K4ZQT0</accession>
<name>A0A2K4ZQT0_9FIRM</name>
<keyword evidence="1" id="KW-0472">Membrane</keyword>
<evidence type="ECO:0000256" key="1">
    <source>
        <dbReference type="SAM" id="Phobius"/>
    </source>
</evidence>
<reference evidence="2 3" key="1">
    <citation type="submission" date="2018-01" db="EMBL/GenBank/DDBJ databases">
        <authorList>
            <person name="Gaut B.S."/>
            <person name="Morton B.R."/>
            <person name="Clegg M.T."/>
            <person name="Duvall M.R."/>
        </authorList>
    </citation>
    <scope>NUCLEOTIDE SEQUENCE [LARGE SCALE GENOMIC DNA]</scope>
    <source>
        <strain evidence="2">GP69</strain>
    </source>
</reference>
<evidence type="ECO:0000313" key="3">
    <source>
        <dbReference type="Proteomes" id="UP000236311"/>
    </source>
</evidence>
<organism evidence="2 3">
    <name type="scientific">Acetatifactor muris</name>
    <dbReference type="NCBI Taxonomy" id="879566"/>
    <lineage>
        <taxon>Bacteria</taxon>
        <taxon>Bacillati</taxon>
        <taxon>Bacillota</taxon>
        <taxon>Clostridia</taxon>
        <taxon>Lachnospirales</taxon>
        <taxon>Lachnospiraceae</taxon>
        <taxon>Acetatifactor</taxon>
    </lineage>
</organism>
<keyword evidence="1" id="KW-1133">Transmembrane helix</keyword>
<dbReference type="AlphaFoldDB" id="A0A2K4ZQT0"/>
<dbReference type="Proteomes" id="UP000236311">
    <property type="component" value="Unassembled WGS sequence"/>
</dbReference>
<dbReference type="EMBL" id="OFSM01000082">
    <property type="protein sequence ID" value="SOY32853.1"/>
    <property type="molecule type" value="Genomic_DNA"/>
</dbReference>
<keyword evidence="1" id="KW-0812">Transmembrane</keyword>
<feature type="transmembrane region" description="Helical" evidence="1">
    <location>
        <begin position="50"/>
        <end position="71"/>
    </location>
</feature>
<gene>
    <name evidence="2" type="ORF">AMURIS_05621</name>
</gene>
<protein>
    <submittedName>
        <fullName evidence="2">Bacterial membrane protein YfhO</fullName>
    </submittedName>
</protein>
<keyword evidence="3" id="KW-1185">Reference proteome</keyword>
<sequence length="82" mass="9373">MLLCFFCIQENTELLYVDGKEAEIKLIFDAFIGVELTEGEHEIEMLYSPWHVYLAGILSLLGMSIFGVICISEGKNITRWNL</sequence>
<proteinExistence type="predicted"/>